<dbReference type="InterPro" id="IPR006379">
    <property type="entry name" value="HAD-SF_hydro_IIB"/>
</dbReference>
<evidence type="ECO:0000256" key="5">
    <source>
        <dbReference type="ARBA" id="ARBA00012730"/>
    </source>
</evidence>
<evidence type="ECO:0000256" key="7">
    <source>
        <dbReference type="ARBA" id="ARBA00022723"/>
    </source>
</evidence>
<dbReference type="InterPro" id="IPR023214">
    <property type="entry name" value="HAD_sf"/>
</dbReference>
<feature type="binding site" evidence="12">
    <location>
        <position position="223"/>
    </location>
    <ligand>
        <name>Mg(2+)</name>
        <dbReference type="ChEBI" id="CHEBI:18420"/>
        <label>1</label>
    </ligand>
</feature>
<feature type="binding site" evidence="12">
    <location>
        <position position="211"/>
    </location>
    <ligand>
        <name>Mg(2+)</name>
        <dbReference type="ChEBI" id="CHEBI:18420"/>
        <label>1</label>
    </ligand>
</feature>
<comment type="subunit">
    <text evidence="4 13">Homodimer.</text>
</comment>
<comment type="cofactor">
    <cofactor evidence="12">
        <name>Mg(2+)</name>
        <dbReference type="ChEBI" id="CHEBI:18420"/>
    </cofactor>
</comment>
<dbReference type="SFLD" id="SFLDS00003">
    <property type="entry name" value="Haloacid_Dehalogenase"/>
    <property type="match status" value="1"/>
</dbReference>
<feature type="binding site" evidence="12">
    <location>
        <position position="13"/>
    </location>
    <ligand>
        <name>Mg(2+)</name>
        <dbReference type="ChEBI" id="CHEBI:18420"/>
        <label>1</label>
    </ligand>
</feature>
<evidence type="ECO:0000256" key="10">
    <source>
        <dbReference type="PIRSR" id="PIRSR605002-1"/>
    </source>
</evidence>
<evidence type="ECO:0000256" key="13">
    <source>
        <dbReference type="RuleBase" id="RU361118"/>
    </source>
</evidence>
<gene>
    <name evidence="14" type="ORF">NP493_30g06071</name>
</gene>
<dbReference type="GO" id="GO:0006487">
    <property type="term" value="P:protein N-linked glycosylation"/>
    <property type="evidence" value="ECO:0007669"/>
    <property type="project" value="TreeGrafter"/>
</dbReference>
<comment type="subcellular location">
    <subcellularLocation>
        <location evidence="1 13">Cytoplasm</location>
    </subcellularLocation>
</comment>
<proteinExistence type="inferred from homology"/>
<dbReference type="EMBL" id="JAODUO010000031">
    <property type="protein sequence ID" value="KAK2192417.1"/>
    <property type="molecule type" value="Genomic_DNA"/>
</dbReference>
<dbReference type="PANTHER" id="PTHR10466">
    <property type="entry name" value="PHOSPHOMANNOMUTASE"/>
    <property type="match status" value="1"/>
</dbReference>
<reference evidence="14" key="1">
    <citation type="journal article" date="2023" name="Mol. Biol. Evol.">
        <title>Third-Generation Sequencing Reveals the Adaptive Role of the Epigenome in Three Deep-Sea Polychaetes.</title>
        <authorList>
            <person name="Perez M."/>
            <person name="Aroh O."/>
            <person name="Sun Y."/>
            <person name="Lan Y."/>
            <person name="Juniper S.K."/>
            <person name="Young C.R."/>
            <person name="Angers B."/>
            <person name="Qian P.Y."/>
        </authorList>
    </citation>
    <scope>NUCLEOTIDE SEQUENCE</scope>
    <source>
        <strain evidence="14">R07B-5</strain>
    </source>
</reference>
<feature type="binding site" evidence="12">
    <location>
        <position position="225"/>
    </location>
    <ligand>
        <name>Mg(2+)</name>
        <dbReference type="ChEBI" id="CHEBI:18420"/>
        <label>1</label>
    </ligand>
</feature>
<keyword evidence="6 13" id="KW-0963">Cytoplasm</keyword>
<evidence type="ECO:0000256" key="9">
    <source>
        <dbReference type="ARBA" id="ARBA00023235"/>
    </source>
</evidence>
<sequence length="248" mass="27827">MSSADTICLFDVDGTLTKPRQKITQHVADFLNELKKKVVVGLVGGSDITKIAEQMAGSIDEVTARYMYVFSENGLVAHKNGSLLHRGSIAEYMGEEKLQQFINYTLKRLSEISLPCKRGTFIEFRSGLINVSPIGRSCSQAERDQFFAYDKEHGIRETLVKEFKEKFSDAGLYFSIGGQISIDVFPEGWDKRYCLRYLKEDGFKNIHFFGDRTSPGGNDHEIFADPSTVGHTVTSPADTIDQVTKLFL</sequence>
<comment type="catalytic activity">
    <reaction evidence="13">
        <text>alpha-D-mannose 1-phosphate = D-mannose 6-phosphate</text>
        <dbReference type="Rhea" id="RHEA:11140"/>
        <dbReference type="ChEBI" id="CHEBI:58409"/>
        <dbReference type="ChEBI" id="CHEBI:58735"/>
        <dbReference type="EC" id="5.4.2.8"/>
    </reaction>
</comment>
<evidence type="ECO:0000256" key="11">
    <source>
        <dbReference type="PIRSR" id="PIRSR605002-2"/>
    </source>
</evidence>
<dbReference type="InterPro" id="IPR043169">
    <property type="entry name" value="PMM_cap"/>
</dbReference>
<feature type="binding site" evidence="11">
    <location>
        <position position="20"/>
    </location>
    <ligand>
        <name>alpha-D-mannose 1-phosphate</name>
        <dbReference type="ChEBI" id="CHEBI:58409"/>
    </ligand>
</feature>
<comment type="similarity">
    <text evidence="3 13">Belongs to the eukaryotic PMM family.</text>
</comment>
<dbReference type="PANTHER" id="PTHR10466:SF0">
    <property type="entry name" value="PHOSPHOMANNOMUTASE"/>
    <property type="match status" value="1"/>
</dbReference>
<dbReference type="GO" id="GO:0004615">
    <property type="term" value="F:phosphomannomutase activity"/>
    <property type="evidence" value="ECO:0007669"/>
    <property type="project" value="UniProtKB-EC"/>
</dbReference>
<evidence type="ECO:0000256" key="12">
    <source>
        <dbReference type="PIRSR" id="PIRSR605002-3"/>
    </source>
</evidence>
<dbReference type="Gene3D" id="3.30.1240.20">
    <property type="match status" value="1"/>
</dbReference>
<evidence type="ECO:0000313" key="15">
    <source>
        <dbReference type="Proteomes" id="UP001209878"/>
    </source>
</evidence>
<keyword evidence="9 13" id="KW-0413">Isomerase</keyword>
<dbReference type="InterPro" id="IPR036412">
    <property type="entry name" value="HAD-like_sf"/>
</dbReference>
<dbReference type="SFLD" id="SFLDG01140">
    <property type="entry name" value="C2.B:_Phosphomannomutase_and_P"/>
    <property type="match status" value="1"/>
</dbReference>
<feature type="binding site" evidence="12">
    <location>
        <position position="11"/>
    </location>
    <ligand>
        <name>Mg(2+)</name>
        <dbReference type="ChEBI" id="CHEBI:18420"/>
        <label>1</label>
    </ligand>
</feature>
<feature type="binding site" evidence="11">
    <location>
        <position position="181"/>
    </location>
    <ligand>
        <name>alpha-D-mannose 1-phosphate</name>
        <dbReference type="ChEBI" id="CHEBI:58409"/>
    </ligand>
</feature>
<dbReference type="GO" id="GO:0009298">
    <property type="term" value="P:GDP-mannose biosynthetic process"/>
    <property type="evidence" value="ECO:0007669"/>
    <property type="project" value="InterPro"/>
</dbReference>
<dbReference type="AlphaFoldDB" id="A0AAD9UKB7"/>
<comment type="function">
    <text evidence="13">Involved in the synthesis of the GDP-mannose and dolichol-phosphate-mannose required for a number of critical mannosyl transfer reactions.</text>
</comment>
<evidence type="ECO:0000313" key="14">
    <source>
        <dbReference type="EMBL" id="KAK2192417.1"/>
    </source>
</evidence>
<evidence type="ECO:0000256" key="3">
    <source>
        <dbReference type="ARBA" id="ARBA00009736"/>
    </source>
</evidence>
<dbReference type="Pfam" id="PF03332">
    <property type="entry name" value="PMM"/>
    <property type="match status" value="1"/>
</dbReference>
<feature type="binding site" evidence="11">
    <location>
        <position position="143"/>
    </location>
    <ligand>
        <name>alpha-D-mannose 1-phosphate</name>
        <dbReference type="ChEBI" id="CHEBI:58409"/>
    </ligand>
</feature>
<dbReference type="SFLD" id="SFLDG01143">
    <property type="entry name" value="C2.B.3:_Phosphomannomutase_Lik"/>
    <property type="match status" value="1"/>
</dbReference>
<feature type="active site" description="Nucleophile" evidence="10">
    <location>
        <position position="11"/>
    </location>
</feature>
<organism evidence="14 15">
    <name type="scientific">Ridgeia piscesae</name>
    <name type="common">Tubeworm</name>
    <dbReference type="NCBI Taxonomy" id="27915"/>
    <lineage>
        <taxon>Eukaryota</taxon>
        <taxon>Metazoa</taxon>
        <taxon>Spiralia</taxon>
        <taxon>Lophotrochozoa</taxon>
        <taxon>Annelida</taxon>
        <taxon>Polychaeta</taxon>
        <taxon>Sedentaria</taxon>
        <taxon>Canalipalpata</taxon>
        <taxon>Sabellida</taxon>
        <taxon>Siboglinidae</taxon>
        <taxon>Ridgeia</taxon>
    </lineage>
</organism>
<keyword evidence="7 12" id="KW-0479">Metal-binding</keyword>
<protein>
    <recommendedName>
        <fullName evidence="5 13">Phosphomannomutase</fullName>
        <ecNumber evidence="5 13">5.4.2.8</ecNumber>
    </recommendedName>
</protein>
<dbReference type="SFLD" id="SFLDF00445">
    <property type="entry name" value="alpha-phosphomannomutase"/>
    <property type="match status" value="1"/>
</dbReference>
<dbReference type="NCBIfam" id="TIGR01484">
    <property type="entry name" value="HAD-SF-IIB"/>
    <property type="match status" value="1"/>
</dbReference>
<feature type="binding site" evidence="11">
    <location>
        <position position="183"/>
    </location>
    <ligand>
        <name>alpha-D-mannose 1-phosphate</name>
        <dbReference type="ChEBI" id="CHEBI:58409"/>
    </ligand>
</feature>
<comment type="caution">
    <text evidence="14">The sequence shown here is derived from an EMBL/GenBank/DDBJ whole genome shotgun (WGS) entry which is preliminary data.</text>
</comment>
<dbReference type="CDD" id="cd02585">
    <property type="entry name" value="HAD_PMM"/>
    <property type="match status" value="1"/>
</dbReference>
<accession>A0AAD9UKB7</accession>
<evidence type="ECO:0000256" key="8">
    <source>
        <dbReference type="ARBA" id="ARBA00022842"/>
    </source>
</evidence>
<dbReference type="InterPro" id="IPR005002">
    <property type="entry name" value="PMM"/>
</dbReference>
<dbReference type="FunFam" id="3.30.1240.20:FF:000001">
    <property type="entry name" value="Phosphomannomutase"/>
    <property type="match status" value="1"/>
</dbReference>
<keyword evidence="15" id="KW-1185">Reference proteome</keyword>
<evidence type="ECO:0000256" key="6">
    <source>
        <dbReference type="ARBA" id="ARBA00022490"/>
    </source>
</evidence>
<comment type="pathway">
    <text evidence="2 13">Nucleotide-sugar biosynthesis; GDP-alpha-D-mannose biosynthesis; alpha-D-mannose 1-phosphate from D-fructose 6-phosphate: step 2/2.</text>
</comment>
<dbReference type="GO" id="GO:0005829">
    <property type="term" value="C:cytosol"/>
    <property type="evidence" value="ECO:0007669"/>
    <property type="project" value="TreeGrafter"/>
</dbReference>
<keyword evidence="8 12" id="KW-0460">Magnesium</keyword>
<name>A0AAD9UKB7_RIDPI</name>
<dbReference type="Proteomes" id="UP001209878">
    <property type="component" value="Unassembled WGS sequence"/>
</dbReference>
<feature type="binding site" evidence="12">
    <location>
        <position position="228"/>
    </location>
    <ligand>
        <name>Mg(2+)</name>
        <dbReference type="ChEBI" id="CHEBI:18420"/>
        <label>1</label>
    </ligand>
</feature>
<dbReference type="Gene3D" id="3.40.50.1000">
    <property type="entry name" value="HAD superfamily/HAD-like"/>
    <property type="match status" value="1"/>
</dbReference>
<feature type="active site" description="Proton donor/acceptor" evidence="10">
    <location>
        <position position="13"/>
    </location>
</feature>
<evidence type="ECO:0000256" key="1">
    <source>
        <dbReference type="ARBA" id="ARBA00004496"/>
    </source>
</evidence>
<evidence type="ECO:0000256" key="4">
    <source>
        <dbReference type="ARBA" id="ARBA00011738"/>
    </source>
</evidence>
<dbReference type="GO" id="GO:0046872">
    <property type="term" value="F:metal ion binding"/>
    <property type="evidence" value="ECO:0007669"/>
    <property type="project" value="UniProtKB-KW"/>
</dbReference>
<dbReference type="GO" id="GO:0006013">
    <property type="term" value="P:mannose metabolic process"/>
    <property type="evidence" value="ECO:0007669"/>
    <property type="project" value="TreeGrafter"/>
</dbReference>
<feature type="binding site" evidence="11">
    <location>
        <position position="136"/>
    </location>
    <ligand>
        <name>alpha-D-mannose 1-phosphate</name>
        <dbReference type="ChEBI" id="CHEBI:58409"/>
    </ligand>
</feature>
<dbReference type="EC" id="5.4.2.8" evidence="5 13"/>
<feature type="binding site" evidence="11">
    <location>
        <position position="125"/>
    </location>
    <ligand>
        <name>alpha-D-mannose 1-phosphate</name>
        <dbReference type="ChEBI" id="CHEBI:58409"/>
    </ligand>
</feature>
<evidence type="ECO:0000256" key="2">
    <source>
        <dbReference type="ARBA" id="ARBA00004699"/>
    </source>
</evidence>
<dbReference type="SUPFAM" id="SSF56784">
    <property type="entry name" value="HAD-like"/>
    <property type="match status" value="1"/>
</dbReference>